<evidence type="ECO:0000256" key="1">
    <source>
        <dbReference type="ARBA" id="ARBA00022490"/>
    </source>
</evidence>
<keyword evidence="3" id="KW-0641">Proline biosynthesis</keyword>
<dbReference type="Proteomes" id="UP000605846">
    <property type="component" value="Unassembled WGS sequence"/>
</dbReference>
<organism evidence="9 10">
    <name type="scientific">Apophysomyces ossiformis</name>
    <dbReference type="NCBI Taxonomy" id="679940"/>
    <lineage>
        <taxon>Eukaryota</taxon>
        <taxon>Fungi</taxon>
        <taxon>Fungi incertae sedis</taxon>
        <taxon>Mucoromycota</taxon>
        <taxon>Mucoromycotina</taxon>
        <taxon>Mucoromycetes</taxon>
        <taxon>Mucorales</taxon>
        <taxon>Mucorineae</taxon>
        <taxon>Mucoraceae</taxon>
        <taxon>Apophysomyces</taxon>
    </lineage>
</organism>
<accession>A0A8H7ELR6</accession>
<keyword evidence="6" id="KW-0418">Kinase</keyword>
<evidence type="ECO:0000256" key="7">
    <source>
        <dbReference type="ARBA" id="ARBA00022840"/>
    </source>
</evidence>
<dbReference type="InterPro" id="IPR015947">
    <property type="entry name" value="PUA-like_sf"/>
</dbReference>
<dbReference type="GO" id="GO:0004349">
    <property type="term" value="F:glutamate 5-kinase activity"/>
    <property type="evidence" value="ECO:0007669"/>
    <property type="project" value="InterPro"/>
</dbReference>
<dbReference type="PROSITE" id="PS50890">
    <property type="entry name" value="PUA"/>
    <property type="match status" value="1"/>
</dbReference>
<evidence type="ECO:0000313" key="10">
    <source>
        <dbReference type="Proteomes" id="UP000605846"/>
    </source>
</evidence>
<dbReference type="InterPro" id="IPR002478">
    <property type="entry name" value="PUA"/>
</dbReference>
<dbReference type="InterPro" id="IPR036393">
    <property type="entry name" value="AceGlu_kinase-like_sf"/>
</dbReference>
<proteinExistence type="inferred from homology"/>
<dbReference type="GO" id="GO:0005829">
    <property type="term" value="C:cytosol"/>
    <property type="evidence" value="ECO:0007669"/>
    <property type="project" value="TreeGrafter"/>
</dbReference>
<dbReference type="SUPFAM" id="SSF53633">
    <property type="entry name" value="Carbamate kinase-like"/>
    <property type="match status" value="1"/>
</dbReference>
<comment type="caution">
    <text evidence="9">The sequence shown here is derived from an EMBL/GenBank/DDBJ whole genome shotgun (WGS) entry which is preliminary data.</text>
</comment>
<evidence type="ECO:0000259" key="8">
    <source>
        <dbReference type="SMART" id="SM00359"/>
    </source>
</evidence>
<dbReference type="FunFam" id="3.40.1160.10:FF:000018">
    <property type="entry name" value="Glutamate 5-kinase"/>
    <property type="match status" value="1"/>
</dbReference>
<dbReference type="OrthoDB" id="409889at2759"/>
<dbReference type="GO" id="GO:0005524">
    <property type="term" value="F:ATP binding"/>
    <property type="evidence" value="ECO:0007669"/>
    <property type="project" value="UniProtKB-KW"/>
</dbReference>
<feature type="domain" description="PUA" evidence="8">
    <location>
        <begin position="300"/>
        <end position="398"/>
    </location>
</feature>
<evidence type="ECO:0000313" key="9">
    <source>
        <dbReference type="EMBL" id="KAF7721592.1"/>
    </source>
</evidence>
<dbReference type="InterPro" id="IPR011529">
    <property type="entry name" value="Glu_5kinase"/>
</dbReference>
<keyword evidence="5" id="KW-0547">Nucleotide-binding</keyword>
<evidence type="ECO:0000256" key="6">
    <source>
        <dbReference type="ARBA" id="ARBA00022777"/>
    </source>
</evidence>
<dbReference type="GO" id="GO:0003723">
    <property type="term" value="F:RNA binding"/>
    <property type="evidence" value="ECO:0007669"/>
    <property type="project" value="InterPro"/>
</dbReference>
<dbReference type="PANTHER" id="PTHR43654">
    <property type="entry name" value="GLUTAMATE 5-KINASE"/>
    <property type="match status" value="1"/>
</dbReference>
<dbReference type="AlphaFoldDB" id="A0A8H7ELR6"/>
<dbReference type="Gene3D" id="2.30.130.10">
    <property type="entry name" value="PUA domain"/>
    <property type="match status" value="1"/>
</dbReference>
<sequence>MVVYRNVQNTHRPTKSSLTLVIKVGTSSICDETTHYPLLGNLSRIVETILQLKRMGHRVVLVTSAAVGTGLRRLNMTEKPKKLAAIQAIAAVGQGRLMSMYDDLFGQFNQPVAQILLTRNDLADRSQYLNAVNCLEELLDMGVVPIVNENDTISVSEIKFGDNDTLSAITAGMVKADYLFLMTDVDCLYTDNPRTNPKARPILVCDDLDQLREEVVVTSPGSALGTGGMVTKLVAADLATAAGVTTVITRGATPENIVPIISSEDDGTTTKLPLHTRFVAKPQPLIDRKWWILHGLHTAGTIYVDADVAEKIASGAARQGASGASLFAHSIAKVEGNFVEHQAVRLIAQHTGENGVTDYVTVAKGIVNYSSAEICRIMRAKESYLVDSLGYKDADCIINRDNMAISI</sequence>
<protein>
    <recommendedName>
        <fullName evidence="8">PUA domain-containing protein</fullName>
    </recommendedName>
</protein>
<dbReference type="Pfam" id="PF00696">
    <property type="entry name" value="AA_kinase"/>
    <property type="match status" value="1"/>
</dbReference>
<evidence type="ECO:0000256" key="2">
    <source>
        <dbReference type="ARBA" id="ARBA00022605"/>
    </source>
</evidence>
<dbReference type="SMART" id="SM00359">
    <property type="entry name" value="PUA"/>
    <property type="match status" value="1"/>
</dbReference>
<evidence type="ECO:0000256" key="5">
    <source>
        <dbReference type="ARBA" id="ARBA00022741"/>
    </source>
</evidence>
<dbReference type="CDD" id="cd04242">
    <property type="entry name" value="AAK_G5K_ProB"/>
    <property type="match status" value="1"/>
</dbReference>
<keyword evidence="1" id="KW-0963">Cytoplasm</keyword>
<dbReference type="NCBIfam" id="TIGR01027">
    <property type="entry name" value="proB"/>
    <property type="match status" value="1"/>
</dbReference>
<keyword evidence="4" id="KW-0808">Transferase</keyword>
<dbReference type="EMBL" id="JABAYA010000250">
    <property type="protein sequence ID" value="KAF7721592.1"/>
    <property type="molecule type" value="Genomic_DNA"/>
</dbReference>
<dbReference type="SUPFAM" id="SSF88697">
    <property type="entry name" value="PUA domain-like"/>
    <property type="match status" value="1"/>
</dbReference>
<reference evidence="9" key="1">
    <citation type="submission" date="2020-01" db="EMBL/GenBank/DDBJ databases">
        <title>Genome Sequencing of Three Apophysomyces-Like Fungal Strains Confirms a Novel Fungal Genus in the Mucoromycota with divergent Burkholderia-like Endosymbiotic Bacteria.</title>
        <authorList>
            <person name="Stajich J.E."/>
            <person name="Macias A.M."/>
            <person name="Carter-House D."/>
            <person name="Lovett B."/>
            <person name="Kasson L.R."/>
            <person name="Berry K."/>
            <person name="Grigoriev I."/>
            <person name="Chang Y."/>
            <person name="Spatafora J."/>
            <person name="Kasson M.T."/>
        </authorList>
    </citation>
    <scope>NUCLEOTIDE SEQUENCE</scope>
    <source>
        <strain evidence="9">NRRL A-21654</strain>
    </source>
</reference>
<keyword evidence="2" id="KW-0028">Amino-acid biosynthesis</keyword>
<dbReference type="PRINTS" id="PR00474">
    <property type="entry name" value="GLU5KINASE"/>
</dbReference>
<dbReference type="HAMAP" id="MF_00456">
    <property type="entry name" value="ProB"/>
    <property type="match status" value="1"/>
</dbReference>
<gene>
    <name evidence="9" type="ORF">EC973_004463</name>
</gene>
<dbReference type="Pfam" id="PF01472">
    <property type="entry name" value="PUA"/>
    <property type="match status" value="1"/>
</dbReference>
<dbReference type="InterPro" id="IPR005715">
    <property type="entry name" value="Glu_5kinase/COase_Synthase"/>
</dbReference>
<dbReference type="PANTHER" id="PTHR43654:SF3">
    <property type="entry name" value="GLUTAMATE 5-KINASE"/>
    <property type="match status" value="1"/>
</dbReference>
<dbReference type="InterPro" id="IPR019797">
    <property type="entry name" value="Glutamate_5-kinase_CS"/>
</dbReference>
<keyword evidence="10" id="KW-1185">Reference proteome</keyword>
<dbReference type="PROSITE" id="PS00902">
    <property type="entry name" value="GLUTAMATE_5_KINASE"/>
    <property type="match status" value="1"/>
</dbReference>
<dbReference type="InterPro" id="IPR036974">
    <property type="entry name" value="PUA_sf"/>
</dbReference>
<dbReference type="InterPro" id="IPR041739">
    <property type="entry name" value="G5K_ProB"/>
</dbReference>
<evidence type="ECO:0000256" key="4">
    <source>
        <dbReference type="ARBA" id="ARBA00022679"/>
    </source>
</evidence>
<dbReference type="CDD" id="cd21157">
    <property type="entry name" value="PUA_G5K"/>
    <property type="match status" value="1"/>
</dbReference>
<keyword evidence="7" id="KW-0067">ATP-binding</keyword>
<dbReference type="InterPro" id="IPR001048">
    <property type="entry name" value="Asp/Glu/Uridylate_kinase"/>
</dbReference>
<name>A0A8H7ELR6_9FUNG</name>
<evidence type="ECO:0000256" key="3">
    <source>
        <dbReference type="ARBA" id="ARBA00022650"/>
    </source>
</evidence>
<dbReference type="GO" id="GO:1901607">
    <property type="term" value="P:alpha-amino acid biosynthetic process"/>
    <property type="evidence" value="ECO:0007669"/>
    <property type="project" value="UniProtKB-ARBA"/>
</dbReference>
<dbReference type="InterPro" id="IPR001057">
    <property type="entry name" value="Glu/AcGlu_kinase"/>
</dbReference>
<dbReference type="Gene3D" id="3.40.1160.10">
    <property type="entry name" value="Acetylglutamate kinase-like"/>
    <property type="match status" value="2"/>
</dbReference>
<dbReference type="PIRSF" id="PIRSF000729">
    <property type="entry name" value="GK"/>
    <property type="match status" value="1"/>
</dbReference>